<dbReference type="SUPFAM" id="SSF56672">
    <property type="entry name" value="DNA/RNA polymerases"/>
    <property type="match status" value="1"/>
</dbReference>
<keyword evidence="5" id="KW-1185">Reference proteome</keyword>
<keyword evidence="1" id="KW-0175">Coiled coil</keyword>
<comment type="caution">
    <text evidence="4">The sequence shown here is derived from an EMBL/GenBank/DDBJ whole genome shotgun (WGS) entry which is preliminary data.</text>
</comment>
<dbReference type="EMBL" id="JAWZYT010000559">
    <property type="protein sequence ID" value="KAK4321774.1"/>
    <property type="molecule type" value="Genomic_DNA"/>
</dbReference>
<dbReference type="GO" id="GO:0008270">
    <property type="term" value="F:zinc ion binding"/>
    <property type="evidence" value="ECO:0007669"/>
    <property type="project" value="InterPro"/>
</dbReference>
<dbReference type="Gene3D" id="3.10.10.10">
    <property type="entry name" value="HIV Type 1 Reverse Transcriptase, subunit A, domain 1"/>
    <property type="match status" value="1"/>
</dbReference>
<dbReference type="Gene3D" id="1.10.4020.10">
    <property type="entry name" value="DNA breaking-rejoining enzymes"/>
    <property type="match status" value="1"/>
</dbReference>
<dbReference type="PANTHER" id="PTHR46888:SF13">
    <property type="entry name" value="RIBONUCLEASE H"/>
    <property type="match status" value="1"/>
</dbReference>
<dbReference type="PANTHER" id="PTHR46888">
    <property type="entry name" value="ZINC KNUCKLE DOMAINCONTAINING PROTEIN-RELATED"/>
    <property type="match status" value="1"/>
</dbReference>
<dbReference type="InterPro" id="IPR043128">
    <property type="entry name" value="Rev_trsase/Diguanyl_cyclase"/>
</dbReference>
<dbReference type="Pfam" id="PF02023">
    <property type="entry name" value="SCAN"/>
    <property type="match status" value="1"/>
</dbReference>
<dbReference type="SUPFAM" id="SSF47353">
    <property type="entry name" value="Retrovirus capsid dimerization domain-like"/>
    <property type="match status" value="1"/>
</dbReference>
<feature type="compositionally biased region" description="Polar residues" evidence="2">
    <location>
        <begin position="353"/>
        <end position="376"/>
    </location>
</feature>
<dbReference type="AlphaFoldDB" id="A0AAE1Q7M1"/>
<name>A0AAE1Q7M1_9EUCA</name>
<evidence type="ECO:0000256" key="2">
    <source>
        <dbReference type="SAM" id="MobiDB-lite"/>
    </source>
</evidence>
<dbReference type="SUPFAM" id="SSF57756">
    <property type="entry name" value="Retrovirus zinc finger-like domains"/>
    <property type="match status" value="1"/>
</dbReference>
<dbReference type="InterPro" id="IPR036875">
    <property type="entry name" value="Znf_CCHC_sf"/>
</dbReference>
<feature type="compositionally biased region" description="Polar residues" evidence="2">
    <location>
        <begin position="410"/>
        <end position="438"/>
    </location>
</feature>
<dbReference type="Gene3D" id="4.10.60.10">
    <property type="entry name" value="Zinc finger, CCHC-type"/>
    <property type="match status" value="1"/>
</dbReference>
<dbReference type="InterPro" id="IPR038269">
    <property type="entry name" value="SCAN_sf"/>
</dbReference>
<protein>
    <recommendedName>
        <fullName evidence="3">SCAN box domain-containing protein</fullName>
    </recommendedName>
</protein>
<feature type="compositionally biased region" description="Polar residues" evidence="2">
    <location>
        <begin position="448"/>
        <end position="466"/>
    </location>
</feature>
<sequence length="824" mass="93995">MEFDLNEFLESPSLATLTVSRIKKADWIDLATKYNVPYKSSYSKAEIKKSVVTKLILGKTLPPEAHRLIHDGEGDSALIALKKLEIEEAERQREEAARQREHELIQIEEAARQREHEVEVLNLKIEESQREKHGRGLKTLTDFGSSLKFLPKFDEEDVETFFIMFERVATQLDWPVEQWSFFAQAAFEGKARLLYSSLSDENLDYPNVKRVILEAYDQVPETYRQKFRNYQKGERETYVEFVKEKERYFKAWLRASKIDGSYDKLYQLIILEEVLRRVPQTLRLYLREREVTDVNKAATLAENFRLTHGNAYSNSHYSNRQAAKGTKGASTIFWRTDGSRGGGGGAKPGGNGTVSNSQQSATGSTGRSDYKPPTNTKSSVVCAYCKSPDHHIRDCPKLKGKEKRPGHALATSTMSSTVPTSEPASCKPSTSQASSSFVMSVGQKETQDTNSAGYHNSPEASLSTPEDLSDIPIDSDTLKEAQIQDLELAPFFDKTVEDTDVMNFPICFYVKGGILMRKFRSHKFKNRLRTAIEHAMTNLKSAQCKMKEHFDLKSVTREFKPGDLVLAFLPIHKRPLQSRYHGPYVVEKKINEVNYVIKNPDRRKSERLIHINLLKAYYPRDNDIVSPVINLDLSNTSENNDQDHLFPSTEIKMQNSELFANPRSKFQHMTPQQEEDMECLLNEFPQLFGDVPLQCPLVKHDVVLVEGARPVKQSPYRTSPWKREALRKEVAFLLDHGLAERSTSEWASPCVLVDKPDGSFRMCTDYRQVNSLTRQDCYPLPRIDDLIDQLGGAKIISKIDLLRGYYQYQLGPPRINTSSVCLVE</sequence>
<dbReference type="GO" id="GO:0003676">
    <property type="term" value="F:nucleic acid binding"/>
    <property type="evidence" value="ECO:0007669"/>
    <property type="project" value="InterPro"/>
</dbReference>
<feature type="domain" description="SCAN box" evidence="3">
    <location>
        <begin position="224"/>
        <end position="305"/>
    </location>
</feature>
<dbReference type="CDD" id="cd01647">
    <property type="entry name" value="RT_LTR"/>
    <property type="match status" value="1"/>
</dbReference>
<feature type="compositionally biased region" description="Gly residues" evidence="2">
    <location>
        <begin position="339"/>
        <end position="352"/>
    </location>
</feature>
<dbReference type="PROSITE" id="PS50804">
    <property type="entry name" value="SCAN_BOX"/>
    <property type="match status" value="1"/>
</dbReference>
<feature type="coiled-coil region" evidence="1">
    <location>
        <begin position="79"/>
        <end position="131"/>
    </location>
</feature>
<dbReference type="GO" id="GO:0071897">
    <property type="term" value="P:DNA biosynthetic process"/>
    <property type="evidence" value="ECO:0007669"/>
    <property type="project" value="UniProtKB-ARBA"/>
</dbReference>
<evidence type="ECO:0000259" key="3">
    <source>
        <dbReference type="PROSITE" id="PS50804"/>
    </source>
</evidence>
<reference evidence="4" key="1">
    <citation type="submission" date="2023-11" db="EMBL/GenBank/DDBJ databases">
        <title>Genome assemblies of two species of porcelain crab, Petrolisthes cinctipes and Petrolisthes manimaculis (Anomura: Porcellanidae).</title>
        <authorList>
            <person name="Angst P."/>
        </authorList>
    </citation>
    <scope>NUCLEOTIDE SEQUENCE</scope>
    <source>
        <strain evidence="4">PB745_02</strain>
        <tissue evidence="4">Gill</tissue>
    </source>
</reference>
<dbReference type="Gene3D" id="3.30.70.270">
    <property type="match status" value="1"/>
</dbReference>
<evidence type="ECO:0000313" key="5">
    <source>
        <dbReference type="Proteomes" id="UP001292094"/>
    </source>
</evidence>
<feature type="region of interest" description="Disordered" evidence="2">
    <location>
        <begin position="332"/>
        <end position="376"/>
    </location>
</feature>
<dbReference type="InterPro" id="IPR003309">
    <property type="entry name" value="SCAN_dom"/>
</dbReference>
<proteinExistence type="predicted"/>
<evidence type="ECO:0000313" key="4">
    <source>
        <dbReference type="EMBL" id="KAK4321774.1"/>
    </source>
</evidence>
<dbReference type="Pfam" id="PF22938">
    <property type="entry name" value="Integrase_p58_C"/>
    <property type="match status" value="1"/>
</dbReference>
<feature type="region of interest" description="Disordered" evidence="2">
    <location>
        <begin position="393"/>
        <end position="471"/>
    </location>
</feature>
<accession>A0AAE1Q7M1</accession>
<dbReference type="Proteomes" id="UP001292094">
    <property type="component" value="Unassembled WGS sequence"/>
</dbReference>
<dbReference type="InterPro" id="IPR054465">
    <property type="entry name" value="Integrase_p58-like_C"/>
</dbReference>
<feature type="compositionally biased region" description="Basic and acidic residues" evidence="2">
    <location>
        <begin position="393"/>
        <end position="405"/>
    </location>
</feature>
<gene>
    <name evidence="4" type="ORF">Pmani_007403</name>
</gene>
<organism evidence="4 5">
    <name type="scientific">Petrolisthes manimaculis</name>
    <dbReference type="NCBI Taxonomy" id="1843537"/>
    <lineage>
        <taxon>Eukaryota</taxon>
        <taxon>Metazoa</taxon>
        <taxon>Ecdysozoa</taxon>
        <taxon>Arthropoda</taxon>
        <taxon>Crustacea</taxon>
        <taxon>Multicrustacea</taxon>
        <taxon>Malacostraca</taxon>
        <taxon>Eumalacostraca</taxon>
        <taxon>Eucarida</taxon>
        <taxon>Decapoda</taxon>
        <taxon>Pleocyemata</taxon>
        <taxon>Anomura</taxon>
        <taxon>Galatheoidea</taxon>
        <taxon>Porcellanidae</taxon>
        <taxon>Petrolisthes</taxon>
    </lineage>
</organism>
<evidence type="ECO:0000256" key="1">
    <source>
        <dbReference type="SAM" id="Coils"/>
    </source>
</evidence>
<dbReference type="InterPro" id="IPR043502">
    <property type="entry name" value="DNA/RNA_pol_sf"/>
</dbReference>